<dbReference type="SUPFAM" id="SSF159664">
    <property type="entry name" value="CobE/GbiG C-terminal domain-like"/>
    <property type="match status" value="1"/>
</dbReference>
<dbReference type="InterPro" id="IPR002750">
    <property type="entry name" value="CobE/GbiG_C"/>
</dbReference>
<protein>
    <submittedName>
        <fullName evidence="3">Cobalamin biosynthesis protein</fullName>
    </submittedName>
</protein>
<gene>
    <name evidence="3" type="ORF">FCH28_21960</name>
</gene>
<dbReference type="PANTHER" id="PTHR37477">
    <property type="entry name" value="COBALT-PRECORRIN-5A HYDROLASE"/>
    <property type="match status" value="1"/>
</dbReference>
<keyword evidence="4" id="KW-1185">Reference proteome</keyword>
<reference evidence="3 4" key="1">
    <citation type="submission" date="2019-04" db="EMBL/GenBank/DDBJ databases">
        <title>Streptomyces piniterrae sp. nov., a heliquinomycin-producing actinomycete isolated from rhizosphere soil of Pinus yunnanensis.</title>
        <authorList>
            <person name="Zhuang X."/>
            <person name="Zhao J."/>
        </authorList>
    </citation>
    <scope>NUCLEOTIDE SEQUENCE [LARGE SCALE GENOMIC DNA]</scope>
    <source>
        <strain evidence="4">jys28</strain>
    </source>
</reference>
<feature type="compositionally biased region" description="Low complexity" evidence="1">
    <location>
        <begin position="141"/>
        <end position="150"/>
    </location>
</feature>
<dbReference type="Pfam" id="PF01890">
    <property type="entry name" value="CbiG_C"/>
    <property type="match status" value="1"/>
</dbReference>
<name>A0A4U0NBD4_9ACTN</name>
<feature type="domain" description="CobE/GbiG C-terminal" evidence="2">
    <location>
        <begin position="1"/>
        <end position="124"/>
    </location>
</feature>
<organism evidence="3 4">
    <name type="scientific">Streptomyces piniterrae</name>
    <dbReference type="NCBI Taxonomy" id="2571125"/>
    <lineage>
        <taxon>Bacteria</taxon>
        <taxon>Bacillati</taxon>
        <taxon>Actinomycetota</taxon>
        <taxon>Actinomycetes</taxon>
        <taxon>Kitasatosporales</taxon>
        <taxon>Streptomycetaceae</taxon>
        <taxon>Streptomyces</taxon>
    </lineage>
</organism>
<proteinExistence type="predicted"/>
<dbReference type="PANTHER" id="PTHR37477:SF1">
    <property type="entry name" value="COBALT-PRECORRIN-5A HYDROLASE"/>
    <property type="match status" value="1"/>
</dbReference>
<dbReference type="Proteomes" id="UP000308697">
    <property type="component" value="Unassembled WGS sequence"/>
</dbReference>
<dbReference type="GO" id="GO:0009236">
    <property type="term" value="P:cobalamin biosynthetic process"/>
    <property type="evidence" value="ECO:0007669"/>
    <property type="project" value="InterPro"/>
</dbReference>
<dbReference type="Gene3D" id="3.30.420.180">
    <property type="entry name" value="CobE/GbiG C-terminal domain"/>
    <property type="match status" value="1"/>
</dbReference>
<dbReference type="EMBL" id="SUMB01000007">
    <property type="protein sequence ID" value="TJZ51257.1"/>
    <property type="molecule type" value="Genomic_DNA"/>
</dbReference>
<evidence type="ECO:0000313" key="3">
    <source>
        <dbReference type="EMBL" id="TJZ51257.1"/>
    </source>
</evidence>
<evidence type="ECO:0000313" key="4">
    <source>
        <dbReference type="Proteomes" id="UP000308697"/>
    </source>
</evidence>
<feature type="region of interest" description="Disordered" evidence="1">
    <location>
        <begin position="132"/>
        <end position="181"/>
    </location>
</feature>
<sequence length="181" mass="17347">MVGVGASRGVPAAEVLELVMDTLALAGCSPGSVGALATVAAKAGEPGLTGAARALGVPLRSFPAEVLATVRVPDPSAAARDAVGTPSVAEAAALLAAGPGAELVVGKRKSAPQGRPAGATCAVAAATGPENAAMPGSTRGAVAARADAADIVMTSPHSAPHRPPPTGPVPDSETPGNEEML</sequence>
<dbReference type="InterPro" id="IPR036518">
    <property type="entry name" value="CobE/GbiG_C_sf"/>
</dbReference>
<dbReference type="InterPro" id="IPR052553">
    <property type="entry name" value="CbiG_hydrolase"/>
</dbReference>
<comment type="caution">
    <text evidence="3">The sequence shown here is derived from an EMBL/GenBank/DDBJ whole genome shotgun (WGS) entry which is preliminary data.</text>
</comment>
<evidence type="ECO:0000259" key="2">
    <source>
        <dbReference type="Pfam" id="PF01890"/>
    </source>
</evidence>
<dbReference type="AlphaFoldDB" id="A0A4U0NBD4"/>
<accession>A0A4U0NBD4</accession>
<dbReference type="OrthoDB" id="9804789at2"/>
<evidence type="ECO:0000256" key="1">
    <source>
        <dbReference type="SAM" id="MobiDB-lite"/>
    </source>
</evidence>